<keyword evidence="3" id="KW-0472">Membrane</keyword>
<dbReference type="InterPro" id="IPR013783">
    <property type="entry name" value="Ig-like_fold"/>
</dbReference>
<evidence type="ECO:0000256" key="3">
    <source>
        <dbReference type="SAM" id="Phobius"/>
    </source>
</evidence>
<dbReference type="Gene3D" id="2.60.40.10">
    <property type="entry name" value="Immunoglobulins"/>
    <property type="match status" value="1"/>
</dbReference>
<dbReference type="GeneID" id="114504285"/>
<dbReference type="AlphaFoldDB" id="A0A6J2MCP6"/>
<dbReference type="PROSITE" id="PS50835">
    <property type="entry name" value="IG_LIKE"/>
    <property type="match status" value="1"/>
</dbReference>
<dbReference type="InParanoid" id="A0A6J2MCP6"/>
<dbReference type="InterPro" id="IPR040878">
    <property type="entry name" value="IL-40-like_Ig"/>
</dbReference>
<dbReference type="InterPro" id="IPR007110">
    <property type="entry name" value="Ig-like_dom"/>
</dbReference>
<keyword evidence="3" id="KW-0812">Transmembrane</keyword>
<dbReference type="SUPFAM" id="SSF48726">
    <property type="entry name" value="Immunoglobulin"/>
    <property type="match status" value="1"/>
</dbReference>
<keyword evidence="2" id="KW-0325">Glycoprotein</keyword>
<evidence type="ECO:0000259" key="4">
    <source>
        <dbReference type="PROSITE" id="PS50835"/>
    </source>
</evidence>
<dbReference type="FunCoup" id="A0A6J2MCP6">
    <property type="interactions" value="60"/>
</dbReference>
<feature type="domain" description="Ig-like" evidence="4">
    <location>
        <begin position="57"/>
        <end position="126"/>
    </location>
</feature>
<dbReference type="InterPro" id="IPR036179">
    <property type="entry name" value="Ig-like_dom_sf"/>
</dbReference>
<keyword evidence="3" id="KW-1133">Transmembrane helix</keyword>
<dbReference type="RefSeq" id="XP_028377857.2">
    <property type="nucleotide sequence ID" value="XM_028522056.2"/>
</dbReference>
<evidence type="ECO:0000256" key="2">
    <source>
        <dbReference type="ARBA" id="ARBA00023180"/>
    </source>
</evidence>
<evidence type="ECO:0000256" key="1">
    <source>
        <dbReference type="ARBA" id="ARBA00022729"/>
    </source>
</evidence>
<sequence length="364" mass="41047">MHWDISSSVTSEARIPSSRSQTTMWRKRVFLLLFSLSTLKAELNSEQMEKTNKLTSPILNSETNIVMKGQNVSIICSSQSKLSPITYSLFRDKNCIGTQDSKGEHVTFNLRISEASDLGPYKCKAQVPSCIRPNCTRYSHEFNFTLVDPVTTPVLNITRKASHYVTLHCISFNGSLPINYTFFENNITISRVIIKNVREPAELNLTKNPVGVEKYKCKAENRLPRHVKYSSAITITSKGEGSCPFCLQLLLPVSLLVLFVTILILAFWTLSKYKARKARRDKAPKDYGNTPMEVGLYANVCENPGDKESAPGLERRQCVSTAQDETKSSQEIHYATPLFQKVTPQNHEACNKGKTEYIYSEIIL</sequence>
<keyword evidence="5" id="KW-1185">Reference proteome</keyword>
<feature type="transmembrane region" description="Helical" evidence="3">
    <location>
        <begin position="249"/>
        <end position="270"/>
    </location>
</feature>
<dbReference type="Pfam" id="PF17736">
    <property type="entry name" value="Ig_C17orf99"/>
    <property type="match status" value="2"/>
</dbReference>
<dbReference type="Proteomes" id="UP000504628">
    <property type="component" value="Chromosome 8"/>
</dbReference>
<proteinExistence type="predicted"/>
<dbReference type="KEGG" id="pdic:114504285"/>
<accession>A0A6J2MCP6</accession>
<reference evidence="6" key="1">
    <citation type="submission" date="2025-08" db="UniProtKB">
        <authorList>
            <consortium name="RefSeq"/>
        </authorList>
    </citation>
    <scope>IDENTIFICATION</scope>
    <source>
        <tissue evidence="6">Muscle</tissue>
    </source>
</reference>
<name>A0A6J2MCP6_9CHIR</name>
<organism evidence="5 6">
    <name type="scientific">Phyllostomus discolor</name>
    <name type="common">pale spear-nosed bat</name>
    <dbReference type="NCBI Taxonomy" id="89673"/>
    <lineage>
        <taxon>Eukaryota</taxon>
        <taxon>Metazoa</taxon>
        <taxon>Chordata</taxon>
        <taxon>Craniata</taxon>
        <taxon>Vertebrata</taxon>
        <taxon>Euteleostomi</taxon>
        <taxon>Mammalia</taxon>
        <taxon>Eutheria</taxon>
        <taxon>Laurasiatheria</taxon>
        <taxon>Chiroptera</taxon>
        <taxon>Yangochiroptera</taxon>
        <taxon>Phyllostomidae</taxon>
        <taxon>Phyllostominae</taxon>
        <taxon>Phyllostomus</taxon>
    </lineage>
</organism>
<evidence type="ECO:0000313" key="5">
    <source>
        <dbReference type="Proteomes" id="UP000504628"/>
    </source>
</evidence>
<evidence type="ECO:0000313" key="6">
    <source>
        <dbReference type="RefSeq" id="XP_028377857.2"/>
    </source>
</evidence>
<gene>
    <name evidence="6" type="primary">MILR1</name>
</gene>
<protein>
    <submittedName>
        <fullName evidence="6">Allergin-1</fullName>
    </submittedName>
</protein>
<keyword evidence="1" id="KW-0732">Signal</keyword>
<dbReference type="OrthoDB" id="9947088at2759"/>
<dbReference type="CTD" id="284021"/>